<keyword evidence="6" id="KW-1185">Reference proteome</keyword>
<feature type="region of interest" description="Disordered" evidence="3">
    <location>
        <begin position="411"/>
        <end position="442"/>
    </location>
</feature>
<dbReference type="InterPro" id="IPR011009">
    <property type="entry name" value="Kinase-like_dom_sf"/>
</dbReference>
<dbReference type="Pfam" id="PF07714">
    <property type="entry name" value="PK_Tyr_Ser-Thr"/>
    <property type="match status" value="1"/>
</dbReference>
<sequence length="458" mass="52690">IMTDMVDSTENEIEPYIIIDNIISESILNTSELTKITNKVENETILKPVQTKNDESEVKVDIDKNFEKDINLNKEIKFDLSAAQLERIDSLQKDSEMYNKEVEQLVQELQLDNNTDFIKWFSYEKFKDIEYLGHGGYGTTYCAKSKEINHKNMGFGSRTRNGEAIVILKHLNNSKEMITNYLNMVKKHHQFIKKNHYFVKCYGITQYPKTKEYVMVMEYIRNNDLHNCLFVNHNGIKFESRKNALITITRALASLHKEGIVHKNLHSKNVLVNYTNVRYQKINFKPKLDDFGLSNTNDEKKSRRTKGPSRSGPMLSSVYTKHPDAIFTSQLWPTLFELDQSGLISTVSTSASDKILNNNNNIKLSDAKPHLSESKDLLDVNNELEESSLEESSLLSESYFLDFKSTESFNDFNNSDNTDDTEDFTFSESDAEGFDNVSTDNDDDYDVVSLDGNEIHLV</sequence>
<reference evidence="5 6" key="1">
    <citation type="submission" date="2021-06" db="EMBL/GenBank/DDBJ databases">
        <authorList>
            <person name="Kallberg Y."/>
            <person name="Tangrot J."/>
            <person name="Rosling A."/>
        </authorList>
    </citation>
    <scope>NUCLEOTIDE SEQUENCE [LARGE SCALE GENOMIC DNA]</scope>
    <source>
        <strain evidence="5 6">120-4 pot B 10/14</strain>
    </source>
</reference>
<protein>
    <submittedName>
        <fullName evidence="5">38107_t:CDS:1</fullName>
    </submittedName>
</protein>
<evidence type="ECO:0000259" key="4">
    <source>
        <dbReference type="PROSITE" id="PS50011"/>
    </source>
</evidence>
<dbReference type="Proteomes" id="UP000789901">
    <property type="component" value="Unassembled WGS sequence"/>
</dbReference>
<dbReference type="InterPro" id="IPR001245">
    <property type="entry name" value="Ser-Thr/Tyr_kinase_cat_dom"/>
</dbReference>
<gene>
    <name evidence="5" type="ORF">GMARGA_LOCUS27665</name>
</gene>
<evidence type="ECO:0000313" key="5">
    <source>
        <dbReference type="EMBL" id="CAG8820783.1"/>
    </source>
</evidence>
<feature type="region of interest" description="Disordered" evidence="3">
    <location>
        <begin position="293"/>
        <end position="315"/>
    </location>
</feature>
<dbReference type="Gene3D" id="1.10.510.10">
    <property type="entry name" value="Transferase(Phosphotransferase) domain 1"/>
    <property type="match status" value="1"/>
</dbReference>
<dbReference type="PROSITE" id="PS50011">
    <property type="entry name" value="PROTEIN_KINASE_DOM"/>
    <property type="match status" value="1"/>
</dbReference>
<proteinExistence type="predicted"/>
<dbReference type="EMBL" id="CAJVQB010034154">
    <property type="protein sequence ID" value="CAG8820783.1"/>
    <property type="molecule type" value="Genomic_DNA"/>
</dbReference>
<dbReference type="SMART" id="SM00220">
    <property type="entry name" value="S_TKc"/>
    <property type="match status" value="1"/>
</dbReference>
<dbReference type="PANTHER" id="PTHR27001">
    <property type="entry name" value="OS01G0253100 PROTEIN"/>
    <property type="match status" value="1"/>
</dbReference>
<feature type="domain" description="Protein kinase" evidence="4">
    <location>
        <begin position="126"/>
        <end position="425"/>
    </location>
</feature>
<evidence type="ECO:0000256" key="2">
    <source>
        <dbReference type="ARBA" id="ARBA00022840"/>
    </source>
</evidence>
<dbReference type="SUPFAM" id="SSF56112">
    <property type="entry name" value="Protein kinase-like (PK-like)"/>
    <property type="match status" value="1"/>
</dbReference>
<feature type="compositionally biased region" description="Acidic residues" evidence="3">
    <location>
        <begin position="417"/>
        <end position="433"/>
    </location>
</feature>
<organism evidence="5 6">
    <name type="scientific">Gigaspora margarita</name>
    <dbReference type="NCBI Taxonomy" id="4874"/>
    <lineage>
        <taxon>Eukaryota</taxon>
        <taxon>Fungi</taxon>
        <taxon>Fungi incertae sedis</taxon>
        <taxon>Mucoromycota</taxon>
        <taxon>Glomeromycotina</taxon>
        <taxon>Glomeromycetes</taxon>
        <taxon>Diversisporales</taxon>
        <taxon>Gigasporaceae</taxon>
        <taxon>Gigaspora</taxon>
    </lineage>
</organism>
<dbReference type="PANTHER" id="PTHR27001:SF931">
    <property type="entry name" value="OS11G0664100 PROTEIN"/>
    <property type="match status" value="1"/>
</dbReference>
<name>A0ABN7W9X9_GIGMA</name>
<dbReference type="InterPro" id="IPR000719">
    <property type="entry name" value="Prot_kinase_dom"/>
</dbReference>
<evidence type="ECO:0000256" key="3">
    <source>
        <dbReference type="SAM" id="MobiDB-lite"/>
    </source>
</evidence>
<accession>A0ABN7W9X9</accession>
<evidence type="ECO:0000256" key="1">
    <source>
        <dbReference type="ARBA" id="ARBA00022741"/>
    </source>
</evidence>
<comment type="caution">
    <text evidence="5">The sequence shown here is derived from an EMBL/GenBank/DDBJ whole genome shotgun (WGS) entry which is preliminary data.</text>
</comment>
<keyword evidence="2" id="KW-0067">ATP-binding</keyword>
<keyword evidence="1" id="KW-0547">Nucleotide-binding</keyword>
<evidence type="ECO:0000313" key="6">
    <source>
        <dbReference type="Proteomes" id="UP000789901"/>
    </source>
</evidence>
<feature type="non-terminal residue" evidence="5">
    <location>
        <position position="1"/>
    </location>
</feature>